<dbReference type="InterPro" id="IPR019606">
    <property type="entry name" value="GerMN"/>
</dbReference>
<dbReference type="Pfam" id="PF10646">
    <property type="entry name" value="Germane"/>
    <property type="match status" value="2"/>
</dbReference>
<sequence>MREKVLLAVLLIFSFVILTGCKSGPGITIENNNNMVYNSRISGANEIDKVIVYYFKDGFLVPVTLTAEAGGEPAKTALSNLFSFDAPKPFENMLREVRLINFDVADGLAVLDVSKEFLKGEVQLKKLQIVFTLTEFQDITGVRISVEGEPFEEDFERPELINETPSQDTAAEISTVTVYYADKDRNYLVPVTYAIKNPNLSTEEKASYALARLLEGPGPDKKLGRIFPDNVTLKNFYIRDTIAYVDVGKDLLLDLLDESHLEKIAVESVVQTLTSIEGVEKVQFLIDGKVMGSIAGHVNIGEPISRIHWINLISTE</sequence>
<dbReference type="OrthoDB" id="9809406at2"/>
<dbReference type="AlphaFoldDB" id="A0A5S5AL48"/>
<feature type="domain" description="GerMN" evidence="1">
    <location>
        <begin position="206"/>
        <end position="295"/>
    </location>
</feature>
<evidence type="ECO:0000313" key="3">
    <source>
        <dbReference type="Proteomes" id="UP000322294"/>
    </source>
</evidence>
<proteinExistence type="predicted"/>
<organism evidence="2 3">
    <name type="scientific">Thermosediminibacter litoriperuensis</name>
    <dbReference type="NCBI Taxonomy" id="291989"/>
    <lineage>
        <taxon>Bacteria</taxon>
        <taxon>Bacillati</taxon>
        <taxon>Bacillota</taxon>
        <taxon>Clostridia</taxon>
        <taxon>Thermosediminibacterales</taxon>
        <taxon>Thermosediminibacteraceae</taxon>
        <taxon>Thermosediminibacter</taxon>
    </lineage>
</organism>
<dbReference type="PROSITE" id="PS51257">
    <property type="entry name" value="PROKAR_LIPOPROTEIN"/>
    <property type="match status" value="1"/>
</dbReference>
<name>A0A5S5AL48_9FIRM</name>
<dbReference type="EMBL" id="VNHO01000022">
    <property type="protein sequence ID" value="TYP51605.1"/>
    <property type="molecule type" value="Genomic_DNA"/>
</dbReference>
<keyword evidence="3" id="KW-1185">Reference proteome</keyword>
<reference evidence="2 3" key="1">
    <citation type="submission" date="2019-07" db="EMBL/GenBank/DDBJ databases">
        <title>Genomic Encyclopedia of Type Strains, Phase I: the one thousand microbial genomes (KMG-I) project.</title>
        <authorList>
            <person name="Kyrpides N."/>
        </authorList>
    </citation>
    <scope>NUCLEOTIDE SEQUENCE [LARGE SCALE GENOMIC DNA]</scope>
    <source>
        <strain evidence="2 3">DSM 16647</strain>
    </source>
</reference>
<protein>
    <submittedName>
        <fullName evidence="2">Sporulation and spore germination protein</fullName>
    </submittedName>
</protein>
<dbReference type="SMART" id="SM00909">
    <property type="entry name" value="Germane"/>
    <property type="match status" value="2"/>
</dbReference>
<evidence type="ECO:0000313" key="2">
    <source>
        <dbReference type="EMBL" id="TYP51605.1"/>
    </source>
</evidence>
<comment type="caution">
    <text evidence="2">The sequence shown here is derived from an EMBL/GenBank/DDBJ whole genome shotgun (WGS) entry which is preliminary data.</text>
</comment>
<dbReference type="Proteomes" id="UP000322294">
    <property type="component" value="Unassembled WGS sequence"/>
</dbReference>
<feature type="domain" description="GerMN" evidence="1">
    <location>
        <begin position="74"/>
        <end position="155"/>
    </location>
</feature>
<accession>A0A5S5AL48</accession>
<gene>
    <name evidence="2" type="ORF">LZ11_01898</name>
</gene>
<evidence type="ECO:0000259" key="1">
    <source>
        <dbReference type="SMART" id="SM00909"/>
    </source>
</evidence>